<dbReference type="AlphaFoldDB" id="A0A6G1KXD7"/>
<evidence type="ECO:0000313" key="3">
    <source>
        <dbReference type="Proteomes" id="UP000799436"/>
    </source>
</evidence>
<evidence type="ECO:0008006" key="4">
    <source>
        <dbReference type="Google" id="ProtNLM"/>
    </source>
</evidence>
<proteinExistence type="predicted"/>
<accession>A0A6G1KXD7</accession>
<feature type="signal peptide" evidence="1">
    <location>
        <begin position="1"/>
        <end position="19"/>
    </location>
</feature>
<dbReference type="OrthoDB" id="10323296at2759"/>
<keyword evidence="3" id="KW-1185">Reference proteome</keyword>
<sequence length="110" mass="12323">MQYLLLLNNALLYAGLATACTEYAHCKCFDTRSNYVDDAFSELVCEGGILGRALGNWDAQLKRCDSKGAFGGINNCEWRQRCNKQSLITDWETSNQWLDSCLSKMGITIP</sequence>
<gene>
    <name evidence="2" type="ORF">EJ03DRAFT_331109</name>
</gene>
<evidence type="ECO:0000313" key="2">
    <source>
        <dbReference type="EMBL" id="KAF2765295.1"/>
    </source>
</evidence>
<keyword evidence="1" id="KW-0732">Signal</keyword>
<feature type="chain" id="PRO_5026076639" description="Extracellular membrane protein CFEM domain-containing protein" evidence="1">
    <location>
        <begin position="20"/>
        <end position="110"/>
    </location>
</feature>
<dbReference type="EMBL" id="ML995896">
    <property type="protein sequence ID" value="KAF2765295.1"/>
    <property type="molecule type" value="Genomic_DNA"/>
</dbReference>
<reference evidence="2" key="1">
    <citation type="journal article" date="2020" name="Stud. Mycol.">
        <title>101 Dothideomycetes genomes: a test case for predicting lifestyles and emergence of pathogens.</title>
        <authorList>
            <person name="Haridas S."/>
            <person name="Albert R."/>
            <person name="Binder M."/>
            <person name="Bloem J."/>
            <person name="Labutti K."/>
            <person name="Salamov A."/>
            <person name="Andreopoulos B."/>
            <person name="Baker S."/>
            <person name="Barry K."/>
            <person name="Bills G."/>
            <person name="Bluhm B."/>
            <person name="Cannon C."/>
            <person name="Castanera R."/>
            <person name="Culley D."/>
            <person name="Daum C."/>
            <person name="Ezra D."/>
            <person name="Gonzalez J."/>
            <person name="Henrissat B."/>
            <person name="Kuo A."/>
            <person name="Liang C."/>
            <person name="Lipzen A."/>
            <person name="Lutzoni F."/>
            <person name="Magnuson J."/>
            <person name="Mondo S."/>
            <person name="Nolan M."/>
            <person name="Ohm R."/>
            <person name="Pangilinan J."/>
            <person name="Park H.-J."/>
            <person name="Ramirez L."/>
            <person name="Alfaro M."/>
            <person name="Sun H."/>
            <person name="Tritt A."/>
            <person name="Yoshinaga Y."/>
            <person name="Zwiers L.-H."/>
            <person name="Turgeon B."/>
            <person name="Goodwin S."/>
            <person name="Spatafora J."/>
            <person name="Crous P."/>
            <person name="Grigoriev I."/>
        </authorList>
    </citation>
    <scope>NUCLEOTIDE SEQUENCE</scope>
    <source>
        <strain evidence="2">CBS 116005</strain>
    </source>
</reference>
<organism evidence="2 3">
    <name type="scientific">Teratosphaeria nubilosa</name>
    <dbReference type="NCBI Taxonomy" id="161662"/>
    <lineage>
        <taxon>Eukaryota</taxon>
        <taxon>Fungi</taxon>
        <taxon>Dikarya</taxon>
        <taxon>Ascomycota</taxon>
        <taxon>Pezizomycotina</taxon>
        <taxon>Dothideomycetes</taxon>
        <taxon>Dothideomycetidae</taxon>
        <taxon>Mycosphaerellales</taxon>
        <taxon>Teratosphaeriaceae</taxon>
        <taxon>Teratosphaeria</taxon>
    </lineage>
</organism>
<dbReference type="Proteomes" id="UP000799436">
    <property type="component" value="Unassembled WGS sequence"/>
</dbReference>
<evidence type="ECO:0000256" key="1">
    <source>
        <dbReference type="SAM" id="SignalP"/>
    </source>
</evidence>
<protein>
    <recommendedName>
        <fullName evidence="4">Extracellular membrane protein CFEM domain-containing protein</fullName>
    </recommendedName>
</protein>
<name>A0A6G1KXD7_9PEZI</name>